<feature type="compositionally biased region" description="Basic and acidic residues" evidence="6">
    <location>
        <begin position="46"/>
        <end position="56"/>
    </location>
</feature>
<evidence type="ECO:0000256" key="2">
    <source>
        <dbReference type="ARBA" id="ARBA00022723"/>
    </source>
</evidence>
<dbReference type="FunFam" id="3.60.40.10:FF:000089">
    <property type="entry name" value="Protein phosphatase 2C 71"/>
    <property type="match status" value="1"/>
</dbReference>
<keyword evidence="2" id="KW-0479">Metal-binding</keyword>
<keyword evidence="9" id="KW-1185">Reference proteome</keyword>
<proteinExistence type="inferred from homology"/>
<dbReference type="Pfam" id="PF00481">
    <property type="entry name" value="PP2C"/>
    <property type="match status" value="1"/>
</dbReference>
<dbReference type="PROSITE" id="PS01032">
    <property type="entry name" value="PPM_1"/>
    <property type="match status" value="1"/>
</dbReference>
<feature type="domain" description="PPM-type phosphatase" evidence="7">
    <location>
        <begin position="106"/>
        <end position="415"/>
    </location>
</feature>
<dbReference type="AlphaFoldDB" id="K3WIB5"/>
<reference evidence="9" key="2">
    <citation type="submission" date="2010-04" db="EMBL/GenBank/DDBJ databases">
        <authorList>
            <person name="Buell R."/>
            <person name="Hamilton J."/>
            <person name="Hostetler J."/>
        </authorList>
    </citation>
    <scope>NUCLEOTIDE SEQUENCE [LARGE SCALE GENOMIC DNA]</scope>
    <source>
        <strain evidence="9">DAOM:BR144</strain>
    </source>
</reference>
<reference evidence="9" key="1">
    <citation type="journal article" date="2010" name="Genome Biol.">
        <title>Genome sequence of the necrotrophic plant pathogen Pythium ultimum reveals original pathogenicity mechanisms and effector repertoire.</title>
        <authorList>
            <person name="Levesque C.A."/>
            <person name="Brouwer H."/>
            <person name="Cano L."/>
            <person name="Hamilton J.P."/>
            <person name="Holt C."/>
            <person name="Huitema E."/>
            <person name="Raffaele S."/>
            <person name="Robideau G.P."/>
            <person name="Thines M."/>
            <person name="Win J."/>
            <person name="Zerillo M.M."/>
            <person name="Beakes G.W."/>
            <person name="Boore J.L."/>
            <person name="Busam D."/>
            <person name="Dumas B."/>
            <person name="Ferriera S."/>
            <person name="Fuerstenberg S.I."/>
            <person name="Gachon C.M."/>
            <person name="Gaulin E."/>
            <person name="Govers F."/>
            <person name="Grenville-Briggs L."/>
            <person name="Horner N."/>
            <person name="Hostetler J."/>
            <person name="Jiang R.H."/>
            <person name="Johnson J."/>
            <person name="Krajaejun T."/>
            <person name="Lin H."/>
            <person name="Meijer H.J."/>
            <person name="Moore B."/>
            <person name="Morris P."/>
            <person name="Phuntmart V."/>
            <person name="Puiu D."/>
            <person name="Shetty J."/>
            <person name="Stajich J.E."/>
            <person name="Tripathy S."/>
            <person name="Wawra S."/>
            <person name="van West P."/>
            <person name="Whitty B.R."/>
            <person name="Coutinho P.M."/>
            <person name="Henrissat B."/>
            <person name="Martin F."/>
            <person name="Thomas P.D."/>
            <person name="Tyler B.M."/>
            <person name="De Vries R.P."/>
            <person name="Kamoun S."/>
            <person name="Yandell M."/>
            <person name="Tisserat N."/>
            <person name="Buell C.R."/>
        </authorList>
    </citation>
    <scope>NUCLEOTIDE SEQUENCE</scope>
    <source>
        <strain evidence="9">DAOM:BR144</strain>
    </source>
</reference>
<dbReference type="EnsemblProtists" id="PYU1_T004707">
    <property type="protein sequence ID" value="PYU1_T004707"/>
    <property type="gene ID" value="PYU1_G004696"/>
</dbReference>
<dbReference type="HOGENOM" id="CLU_013173_21_3_1"/>
<dbReference type="SMART" id="SM00332">
    <property type="entry name" value="PP2Cc"/>
    <property type="match status" value="1"/>
</dbReference>
<dbReference type="Proteomes" id="UP000019132">
    <property type="component" value="Unassembled WGS sequence"/>
</dbReference>
<keyword evidence="4 5" id="KW-0904">Protein phosphatase</keyword>
<accession>K3WIB5</accession>
<evidence type="ECO:0000256" key="4">
    <source>
        <dbReference type="ARBA" id="ARBA00022912"/>
    </source>
</evidence>
<dbReference type="InParanoid" id="K3WIB5"/>
<dbReference type="GO" id="GO:0046872">
    <property type="term" value="F:metal ion binding"/>
    <property type="evidence" value="ECO:0007669"/>
    <property type="project" value="UniProtKB-KW"/>
</dbReference>
<dbReference type="PROSITE" id="PS51746">
    <property type="entry name" value="PPM_2"/>
    <property type="match status" value="1"/>
</dbReference>
<name>K3WIB5_GLOUD</name>
<evidence type="ECO:0000256" key="3">
    <source>
        <dbReference type="ARBA" id="ARBA00022801"/>
    </source>
</evidence>
<dbReference type="FunCoup" id="K3WIB5">
    <property type="interactions" value="2"/>
</dbReference>
<sequence>MAAATDDTTKCEALGCEEMYLHGFFDLQQRDEDVALLLAPHAARPQRKEDEDENKKGSTTTEVQDAGNKPIVAPGAASVSLTMDELAAMRKALRKRKTTSGKDRFIISSAAVRGDRATMEDTSFVSDCKRFAAVFDGHGGAAVAQYLRKNYFALLGPELAKLDEDESLELDARKKRRLHIQSLLKTSMEKIDAEITQKNEWKYIGSTATGVLLYDDVIYSVNVGDCRAVLSRSGDAVELTRDHKPNDPSEQSRIESLGGRVKWHGYVDAQGDPIEPYGAYRINGNLAVARAIGDRDLRPFVTGEPEVKAFPRDMSKDEFIVIASDGLWDVFTSDEVVTFVKDVMSGEVGGRESWRSGGHSDTRVPIFEWSQQYKSDRSMIKAARKRRQMQIATYLVQEALYRGTSDNVSVIVVWLR</sequence>
<dbReference type="InterPro" id="IPR036457">
    <property type="entry name" value="PPM-type-like_dom_sf"/>
</dbReference>
<organism evidence="8 9">
    <name type="scientific">Globisporangium ultimum (strain ATCC 200006 / CBS 805.95 / DAOM BR144)</name>
    <name type="common">Pythium ultimum</name>
    <dbReference type="NCBI Taxonomy" id="431595"/>
    <lineage>
        <taxon>Eukaryota</taxon>
        <taxon>Sar</taxon>
        <taxon>Stramenopiles</taxon>
        <taxon>Oomycota</taxon>
        <taxon>Peronosporomycetes</taxon>
        <taxon>Pythiales</taxon>
        <taxon>Pythiaceae</taxon>
        <taxon>Globisporangium</taxon>
    </lineage>
</organism>
<dbReference type="STRING" id="431595.K3WIB5"/>
<keyword evidence="3 5" id="KW-0378">Hydrolase</keyword>
<dbReference type="InterPro" id="IPR015655">
    <property type="entry name" value="PP2C"/>
</dbReference>
<reference evidence="8" key="3">
    <citation type="submission" date="2015-02" db="UniProtKB">
        <authorList>
            <consortium name="EnsemblProtists"/>
        </authorList>
    </citation>
    <scope>IDENTIFICATION</scope>
    <source>
        <strain evidence="8">DAOM BR144</strain>
    </source>
</reference>
<dbReference type="GO" id="GO:0016020">
    <property type="term" value="C:membrane"/>
    <property type="evidence" value="ECO:0007669"/>
    <property type="project" value="UniProtKB-SubCell"/>
</dbReference>
<protein>
    <recommendedName>
        <fullName evidence="7">PPM-type phosphatase domain-containing protein</fullName>
    </recommendedName>
</protein>
<dbReference type="CDD" id="cd00143">
    <property type="entry name" value="PP2Cc"/>
    <property type="match status" value="1"/>
</dbReference>
<dbReference type="GO" id="GO:0004722">
    <property type="term" value="F:protein serine/threonine phosphatase activity"/>
    <property type="evidence" value="ECO:0007669"/>
    <property type="project" value="InterPro"/>
</dbReference>
<dbReference type="PANTHER" id="PTHR47992">
    <property type="entry name" value="PROTEIN PHOSPHATASE"/>
    <property type="match status" value="1"/>
</dbReference>
<dbReference type="OMA" id="MGAYRIN"/>
<evidence type="ECO:0000313" key="8">
    <source>
        <dbReference type="EnsemblProtists" id="PYU1_T004707"/>
    </source>
</evidence>
<dbReference type="Gene3D" id="3.60.40.10">
    <property type="entry name" value="PPM-type phosphatase domain"/>
    <property type="match status" value="1"/>
</dbReference>
<evidence type="ECO:0000313" key="9">
    <source>
        <dbReference type="Proteomes" id="UP000019132"/>
    </source>
</evidence>
<evidence type="ECO:0000256" key="5">
    <source>
        <dbReference type="RuleBase" id="RU003465"/>
    </source>
</evidence>
<evidence type="ECO:0000256" key="1">
    <source>
        <dbReference type="ARBA" id="ARBA00004170"/>
    </source>
</evidence>
<dbReference type="EMBL" id="GL376631">
    <property type="status" value="NOT_ANNOTATED_CDS"/>
    <property type="molecule type" value="Genomic_DNA"/>
</dbReference>
<comment type="similarity">
    <text evidence="5">Belongs to the PP2C family.</text>
</comment>
<feature type="region of interest" description="Disordered" evidence="6">
    <location>
        <begin position="41"/>
        <end position="71"/>
    </location>
</feature>
<evidence type="ECO:0000256" key="6">
    <source>
        <dbReference type="SAM" id="MobiDB-lite"/>
    </source>
</evidence>
<dbReference type="InterPro" id="IPR000222">
    <property type="entry name" value="PP2C_BS"/>
</dbReference>
<dbReference type="InterPro" id="IPR001932">
    <property type="entry name" value="PPM-type_phosphatase-like_dom"/>
</dbReference>
<dbReference type="eggNOG" id="KOG0698">
    <property type="taxonomic scope" value="Eukaryota"/>
</dbReference>
<dbReference type="SUPFAM" id="SSF81606">
    <property type="entry name" value="PP2C-like"/>
    <property type="match status" value="1"/>
</dbReference>
<dbReference type="VEuPathDB" id="FungiDB:PYU1_G004696"/>
<evidence type="ECO:0000259" key="7">
    <source>
        <dbReference type="PROSITE" id="PS51746"/>
    </source>
</evidence>
<comment type="subcellular location">
    <subcellularLocation>
        <location evidence="1">Membrane</location>
        <topology evidence="1">Peripheral membrane protein</topology>
    </subcellularLocation>
</comment>